<reference evidence="3 4" key="1">
    <citation type="submission" date="2024-03" db="EMBL/GenBank/DDBJ databases">
        <title>Aureococcus anophagefferens CCMP1851 and Kratosvirus quantuckense: Draft genome of a second virus-susceptible host strain in the model system.</title>
        <authorList>
            <person name="Chase E."/>
            <person name="Truchon A.R."/>
            <person name="Schepens W."/>
            <person name="Wilhelm S.W."/>
        </authorList>
    </citation>
    <scope>NUCLEOTIDE SEQUENCE [LARGE SCALE GENOMIC DNA]</scope>
    <source>
        <strain evidence="3 4">CCMP1851</strain>
    </source>
</reference>
<dbReference type="PANTHER" id="PTHR44103:SF1">
    <property type="entry name" value="PROPROTEIN CONVERTASE P"/>
    <property type="match status" value="1"/>
</dbReference>
<evidence type="ECO:0000256" key="1">
    <source>
        <dbReference type="ARBA" id="ARBA00022729"/>
    </source>
</evidence>
<sequence length="804" mass="85910">MPVASYDDYTVAWYENDGSQLFTERVLTTLAGEAYSVFAIDVDGDGDVDVLSADWTEERVAWYEHYCATAAPTVTPTVTPRPTTQCDRFPFLERVVADTADGAENAIGSSPTGDGDVDVLSANYNDDAVAWYENDSQSFTERVITNAMNGAYYVFAIDVDGDGDVGFTGDTVAWYENDGSQSFGEHIIATLTEYGDPMEVYAIDVDGDGDVDALSAAFYYDMVAWYENDGSQSFTERVITTAADGVYSAFAIDVDSDGDVDALSTSENDDTVAWYENDGSESFDEKIISSERDGQSVFAVDVDGDGDVDVLAAAWTDVVAWYENDCATAGTYSYAAASASCLACPYPLVATTSAAAYCGGAAGTRWSDDWHAAFLESNSHEDGAQCAACCRACPDGSACDELGHTAEAIAVEAGYWRGSVASVRGRGVRPPRQLPGGAALGGDDLCDDHSEGIRCNECEAGFYLAGPAARAAACGSSRVKLAALGVGLAAAAAAAYVARPYAARVVPWKKKDWWLTTLLTLWYTAQSNVVFFRIEGLDPPAPFSLVLSALDVVTLEWAKGLVFTPCDLFSYYAKVVAVARPPRSPRRRRSRRRARARSGAATSRTSFPHKPGMRVACCQLFLLFKVFLSAKCRAIVRESHHAISLACCGYLACCVVYAGIALGDTTPSRLQEQVFSVALRRRVRRRRPALARSASTSERFYGAVAAVQNLEPFDAAAFRDACGSAASALVLRRTVYHAAVGIVRAGGAHAAYLKSHLQPLDVVWADALPHAMLLGAHGDDASFAAAVARHRAASGRGAPLSRTS</sequence>
<keyword evidence="1" id="KW-0732">Signal</keyword>
<comment type="caution">
    <text evidence="3">The sequence shown here is derived from an EMBL/GenBank/DDBJ whole genome shotgun (WGS) entry which is preliminary data.</text>
</comment>
<evidence type="ECO:0000256" key="2">
    <source>
        <dbReference type="SAM" id="MobiDB-lite"/>
    </source>
</evidence>
<dbReference type="EMBL" id="JBBJCI010000040">
    <property type="protein sequence ID" value="KAK7249666.1"/>
    <property type="molecule type" value="Genomic_DNA"/>
</dbReference>
<keyword evidence="4" id="KW-1185">Reference proteome</keyword>
<dbReference type="Proteomes" id="UP001363151">
    <property type="component" value="Unassembled WGS sequence"/>
</dbReference>
<dbReference type="Pfam" id="PF13517">
    <property type="entry name" value="FG-GAP_3"/>
    <property type="match status" value="4"/>
</dbReference>
<dbReference type="InterPro" id="IPR013517">
    <property type="entry name" value="FG-GAP"/>
</dbReference>
<organism evidence="3 4">
    <name type="scientific">Aureococcus anophagefferens</name>
    <name type="common">Harmful bloom alga</name>
    <dbReference type="NCBI Taxonomy" id="44056"/>
    <lineage>
        <taxon>Eukaryota</taxon>
        <taxon>Sar</taxon>
        <taxon>Stramenopiles</taxon>
        <taxon>Ochrophyta</taxon>
        <taxon>Pelagophyceae</taxon>
        <taxon>Pelagomonadales</taxon>
        <taxon>Pelagomonadaceae</taxon>
        <taxon>Aureococcus</taxon>
    </lineage>
</organism>
<protein>
    <submittedName>
        <fullName evidence="3">Uncharacterized protein</fullName>
    </submittedName>
</protein>
<feature type="compositionally biased region" description="Low complexity" evidence="2">
    <location>
        <begin position="597"/>
        <end position="606"/>
    </location>
</feature>
<dbReference type="InterPro" id="IPR028994">
    <property type="entry name" value="Integrin_alpha_N"/>
</dbReference>
<evidence type="ECO:0000313" key="3">
    <source>
        <dbReference type="EMBL" id="KAK7249666.1"/>
    </source>
</evidence>
<gene>
    <name evidence="3" type="ORF">SO694_00004266</name>
</gene>
<dbReference type="PANTHER" id="PTHR44103">
    <property type="entry name" value="PROPROTEIN CONVERTASE P"/>
    <property type="match status" value="1"/>
</dbReference>
<feature type="compositionally biased region" description="Basic residues" evidence="2">
    <location>
        <begin position="583"/>
        <end position="596"/>
    </location>
</feature>
<name>A0ABR1G8S9_AURAN</name>
<proteinExistence type="predicted"/>
<feature type="region of interest" description="Disordered" evidence="2">
    <location>
        <begin position="582"/>
        <end position="607"/>
    </location>
</feature>
<evidence type="ECO:0000313" key="4">
    <source>
        <dbReference type="Proteomes" id="UP001363151"/>
    </source>
</evidence>
<dbReference type="SUPFAM" id="SSF69318">
    <property type="entry name" value="Integrin alpha N-terminal domain"/>
    <property type="match status" value="2"/>
</dbReference>
<accession>A0ABR1G8S9</accession>